<sequence length="219" mass="23466">MGFRAPGNAVDGETSAGRVCRECGEPLAVKATGRRSRYCGESCASKASRRRRQERQHPAIANVLAASTIAVPADKGVVSRRPESADVDLSSAQGPVAAARDAERLALRFLQRLEQVRAAGEDGEDSRAKDALDALERALDAVRHQVPHRVHVLRYELVSERLKKAAAAMRDGPEPSPLISRRQETAVEDAVAPGGVPVAGKPLPNGRKISVCDQQGVER</sequence>
<evidence type="ECO:0000256" key="1">
    <source>
        <dbReference type="SAM" id="MobiDB-lite"/>
    </source>
</evidence>
<reference evidence="3" key="1">
    <citation type="journal article" date="2019" name="Int. J. Syst. Evol. Microbiol.">
        <title>The Global Catalogue of Microorganisms (GCM) 10K type strain sequencing project: providing services to taxonomists for standard genome sequencing and annotation.</title>
        <authorList>
            <consortium name="The Broad Institute Genomics Platform"/>
            <consortium name="The Broad Institute Genome Sequencing Center for Infectious Disease"/>
            <person name="Wu L."/>
            <person name="Ma J."/>
        </authorList>
    </citation>
    <scope>NUCLEOTIDE SEQUENCE [LARGE SCALE GENOMIC DNA]</scope>
    <source>
        <strain evidence="3">JCM 7356</strain>
    </source>
</reference>
<feature type="region of interest" description="Disordered" evidence="1">
    <location>
        <begin position="189"/>
        <end position="219"/>
    </location>
</feature>
<comment type="caution">
    <text evidence="2">The sequence shown here is derived from an EMBL/GenBank/DDBJ whole genome shotgun (WGS) entry which is preliminary data.</text>
</comment>
<dbReference type="EMBL" id="BAAATR010000025">
    <property type="protein sequence ID" value="GAA2260722.1"/>
    <property type="molecule type" value="Genomic_DNA"/>
</dbReference>
<dbReference type="RefSeq" id="WP_344638831.1">
    <property type="nucleotide sequence ID" value="NZ_BAAATR010000025.1"/>
</dbReference>
<evidence type="ECO:0000313" key="2">
    <source>
        <dbReference type="EMBL" id="GAA2260722.1"/>
    </source>
</evidence>
<name>A0ABP5RJG7_9ACTN</name>
<organism evidence="2 3">
    <name type="scientific">Kitasatospora cystarginea</name>
    <dbReference type="NCBI Taxonomy" id="58350"/>
    <lineage>
        <taxon>Bacteria</taxon>
        <taxon>Bacillati</taxon>
        <taxon>Actinomycetota</taxon>
        <taxon>Actinomycetes</taxon>
        <taxon>Kitasatosporales</taxon>
        <taxon>Streptomycetaceae</taxon>
        <taxon>Kitasatospora</taxon>
    </lineage>
</organism>
<evidence type="ECO:0000313" key="3">
    <source>
        <dbReference type="Proteomes" id="UP001500305"/>
    </source>
</evidence>
<gene>
    <name evidence="2" type="ORF">GCM10010430_51040</name>
</gene>
<proteinExistence type="predicted"/>
<keyword evidence="3" id="KW-1185">Reference proteome</keyword>
<protein>
    <submittedName>
        <fullName evidence="2">Uncharacterized protein</fullName>
    </submittedName>
</protein>
<dbReference type="Proteomes" id="UP001500305">
    <property type="component" value="Unassembled WGS sequence"/>
</dbReference>
<accession>A0ABP5RJG7</accession>